<feature type="domain" description="Electron transfer flavoprotein alpha/beta-subunit N-terminal" evidence="3">
    <location>
        <begin position="4"/>
        <end position="179"/>
    </location>
</feature>
<dbReference type="Proteomes" id="UP000014148">
    <property type="component" value="Unassembled WGS sequence"/>
</dbReference>
<dbReference type="InterPro" id="IPR014731">
    <property type="entry name" value="ETF_asu_C"/>
</dbReference>
<keyword evidence="2" id="KW-0274">FAD</keyword>
<dbReference type="Proteomes" id="UP000013783">
    <property type="component" value="Unassembled WGS sequence"/>
</dbReference>
<evidence type="ECO:0000259" key="3">
    <source>
        <dbReference type="SMART" id="SM00893"/>
    </source>
</evidence>
<evidence type="ECO:0000313" key="4">
    <source>
        <dbReference type="EMBL" id="EOH75843.1"/>
    </source>
</evidence>
<evidence type="ECO:0000256" key="2">
    <source>
        <dbReference type="PIRSR" id="PIRSR000089-1"/>
    </source>
</evidence>
<dbReference type="SMART" id="SM00893">
    <property type="entry name" value="ETF"/>
    <property type="match status" value="1"/>
</dbReference>
<dbReference type="Gene3D" id="3.40.50.1220">
    <property type="entry name" value="TPP-binding domain"/>
    <property type="match status" value="1"/>
</dbReference>
<gene>
    <name evidence="5" type="ORF">I585_02033</name>
    <name evidence="4" type="ORF">UAI_02853</name>
</gene>
<dbReference type="Pfam" id="PF01012">
    <property type="entry name" value="ETF"/>
    <property type="match status" value="1"/>
</dbReference>
<dbReference type="RefSeq" id="WP_010741653.1">
    <property type="nucleotide sequence ID" value="NZ_KB946251.1"/>
</dbReference>
<feature type="binding site" evidence="2">
    <location>
        <begin position="238"/>
        <end position="242"/>
    </location>
    <ligand>
        <name>FAD</name>
        <dbReference type="ChEBI" id="CHEBI:57692"/>
    </ligand>
</feature>
<organism evidence="4 6">
    <name type="scientific">Enterococcus malodoratus ATCC 43197</name>
    <dbReference type="NCBI Taxonomy" id="1158601"/>
    <lineage>
        <taxon>Bacteria</taxon>
        <taxon>Bacillati</taxon>
        <taxon>Bacillota</taxon>
        <taxon>Bacilli</taxon>
        <taxon>Lactobacillales</taxon>
        <taxon>Enterococcaceae</taxon>
        <taxon>Enterococcus</taxon>
    </lineage>
</organism>
<protein>
    <recommendedName>
        <fullName evidence="3">Electron transfer flavoprotein alpha/beta-subunit N-terminal domain-containing protein</fullName>
    </recommendedName>
</protein>
<dbReference type="InterPro" id="IPR001308">
    <property type="entry name" value="ETF_a/FixB"/>
</dbReference>
<dbReference type="InterPro" id="IPR014730">
    <property type="entry name" value="ETF_a/b_N"/>
</dbReference>
<dbReference type="PANTHER" id="PTHR43153">
    <property type="entry name" value="ELECTRON TRANSFER FLAVOPROTEIN ALPHA"/>
    <property type="match status" value="1"/>
</dbReference>
<dbReference type="SUPFAM" id="SSF52402">
    <property type="entry name" value="Adenine nucleotide alpha hydrolases-like"/>
    <property type="match status" value="1"/>
</dbReference>
<dbReference type="AlphaFoldDB" id="R2NXT0"/>
<dbReference type="EMBL" id="ASWA01000003">
    <property type="protein sequence ID" value="EOT66512.1"/>
    <property type="molecule type" value="Genomic_DNA"/>
</dbReference>
<evidence type="ECO:0000313" key="7">
    <source>
        <dbReference type="Proteomes" id="UP000014148"/>
    </source>
</evidence>
<dbReference type="OrthoDB" id="9770286at2"/>
<feature type="binding site" evidence="2">
    <location>
        <position position="276"/>
    </location>
    <ligand>
        <name>FAD</name>
        <dbReference type="ChEBI" id="CHEBI:57692"/>
    </ligand>
</feature>
<sequence length="308" mass="33398">MFKGLILIDNDQVDYSLALVDVVNRLAGEEETCVYGLGINLPEKVKGLDAVIQVNAPTIQPKDSRLTTDIIEQVHRKYQFDSIIILATEFGRMVAPRLAMRLEVGLVADITDIQVDKRGKKMIRPAFSGNIMASIVCESTPIMASVHPNVFQTADLTKEPEVIDFIPTDLKASSIEVLEVVESAESTVDIREADVIVSAGGGFTQPIDQLQDLADELTGVVAASKQLVDRKKAPREIQVGQSGKTVSPDLYIALGIYGSTQHIEGLKNVKEIISVNTDLGAPMNYLASLVVHGDAAEFARKLSTKLKG</sequence>
<comment type="similarity">
    <text evidence="1">Belongs to the ETF alpha-subunit/FixB family.</text>
</comment>
<dbReference type="SUPFAM" id="SSF52467">
    <property type="entry name" value="DHS-like NAD/FAD-binding domain"/>
    <property type="match status" value="1"/>
</dbReference>
<comment type="caution">
    <text evidence="4">The sequence shown here is derived from an EMBL/GenBank/DDBJ whole genome shotgun (WGS) entry which is preliminary data.</text>
</comment>
<evidence type="ECO:0000313" key="6">
    <source>
        <dbReference type="Proteomes" id="UP000013783"/>
    </source>
</evidence>
<dbReference type="InterPro" id="IPR014729">
    <property type="entry name" value="Rossmann-like_a/b/a_fold"/>
</dbReference>
<dbReference type="PATRIC" id="fig|1158601.3.peg.2819"/>
<dbReference type="PANTHER" id="PTHR43153:SF1">
    <property type="entry name" value="ELECTRON TRANSFER FLAVOPROTEIN SUBUNIT ALPHA, MITOCHONDRIAL"/>
    <property type="match status" value="1"/>
</dbReference>
<dbReference type="Pfam" id="PF00766">
    <property type="entry name" value="ETF_alpha"/>
    <property type="match status" value="1"/>
</dbReference>
<dbReference type="STRING" id="71451.RV07_GL004079"/>
<comment type="cofactor">
    <cofactor evidence="2">
        <name>FAD</name>
        <dbReference type="ChEBI" id="CHEBI:57692"/>
    </cofactor>
    <text evidence="2">Binds 1 FAD per dimer.</text>
</comment>
<reference evidence="5 7" key="2">
    <citation type="submission" date="2013-03" db="EMBL/GenBank/DDBJ databases">
        <title>The Genome Sequence of Enterococcus malodoratus ATCC_43197 (PacBio/Illumina hybrid assembly).</title>
        <authorList>
            <consortium name="The Broad Institute Genomics Platform"/>
            <consortium name="The Broad Institute Genome Sequencing Center for Infectious Disease"/>
            <person name="Earl A."/>
            <person name="Russ C."/>
            <person name="Gilmore M."/>
            <person name="Surin D."/>
            <person name="Walker B."/>
            <person name="Young S."/>
            <person name="Zeng Q."/>
            <person name="Gargeya S."/>
            <person name="Fitzgerald M."/>
            <person name="Haas B."/>
            <person name="Abouelleil A."/>
            <person name="Allen A.W."/>
            <person name="Alvarado L."/>
            <person name="Arachchi H.M."/>
            <person name="Berlin A.M."/>
            <person name="Chapman S.B."/>
            <person name="Gainer-Dewar J."/>
            <person name="Goldberg J."/>
            <person name="Griggs A."/>
            <person name="Gujja S."/>
            <person name="Hansen M."/>
            <person name="Howarth C."/>
            <person name="Imamovic A."/>
            <person name="Ireland A."/>
            <person name="Larimer J."/>
            <person name="McCowan C."/>
            <person name="Murphy C."/>
            <person name="Pearson M."/>
            <person name="Poon T.W."/>
            <person name="Priest M."/>
            <person name="Roberts A."/>
            <person name="Saif S."/>
            <person name="Shea T."/>
            <person name="Sisk P."/>
            <person name="Sykes S."/>
            <person name="Wortman J."/>
            <person name="Nusbaum C."/>
            <person name="Birren B."/>
        </authorList>
    </citation>
    <scope>NUCLEOTIDE SEQUENCE [LARGE SCALE GENOMIC DNA]</scope>
    <source>
        <strain evidence="5 7">ATCC 43197</strain>
    </source>
</reference>
<evidence type="ECO:0000313" key="5">
    <source>
        <dbReference type="EMBL" id="EOT66512.1"/>
    </source>
</evidence>
<dbReference type="EMBL" id="AJAK01000019">
    <property type="protein sequence ID" value="EOH75843.1"/>
    <property type="molecule type" value="Genomic_DNA"/>
</dbReference>
<accession>R2NXT0</accession>
<dbReference type="GO" id="GO:0050660">
    <property type="term" value="F:flavin adenine dinucleotide binding"/>
    <property type="evidence" value="ECO:0007669"/>
    <property type="project" value="InterPro"/>
</dbReference>
<dbReference type="GO" id="GO:0009055">
    <property type="term" value="F:electron transfer activity"/>
    <property type="evidence" value="ECO:0007669"/>
    <property type="project" value="InterPro"/>
</dbReference>
<feature type="binding site" evidence="2">
    <location>
        <begin position="255"/>
        <end position="262"/>
    </location>
    <ligand>
        <name>FAD</name>
        <dbReference type="ChEBI" id="CHEBI:57692"/>
    </ligand>
</feature>
<keyword evidence="7" id="KW-1185">Reference proteome</keyword>
<name>R2NXT0_9ENTE</name>
<dbReference type="PIRSF" id="PIRSF000089">
    <property type="entry name" value="Electra_flavoP_a"/>
    <property type="match status" value="1"/>
</dbReference>
<proteinExistence type="inferred from homology"/>
<dbReference type="Gene3D" id="3.40.50.620">
    <property type="entry name" value="HUPs"/>
    <property type="match status" value="1"/>
</dbReference>
<dbReference type="eggNOG" id="COG2025">
    <property type="taxonomic scope" value="Bacteria"/>
</dbReference>
<evidence type="ECO:0000256" key="1">
    <source>
        <dbReference type="ARBA" id="ARBA00005817"/>
    </source>
</evidence>
<dbReference type="InterPro" id="IPR029035">
    <property type="entry name" value="DHS-like_NAD/FAD-binding_dom"/>
</dbReference>
<dbReference type="GO" id="GO:0033539">
    <property type="term" value="P:fatty acid beta-oxidation using acyl-CoA dehydrogenase"/>
    <property type="evidence" value="ECO:0007669"/>
    <property type="project" value="TreeGrafter"/>
</dbReference>
<keyword evidence="2" id="KW-0285">Flavoprotein</keyword>
<reference evidence="4 6" key="1">
    <citation type="submission" date="2013-02" db="EMBL/GenBank/DDBJ databases">
        <title>The Genome Sequence of Enterococcus malodoratus ATCC_43197.</title>
        <authorList>
            <consortium name="The Broad Institute Genome Sequencing Platform"/>
            <consortium name="The Broad Institute Genome Sequencing Center for Infectious Disease"/>
            <person name="Earl A.M."/>
            <person name="Gilmore M.S."/>
            <person name="Lebreton F."/>
            <person name="Walker B."/>
            <person name="Young S.K."/>
            <person name="Zeng Q."/>
            <person name="Gargeya S."/>
            <person name="Fitzgerald M."/>
            <person name="Haas B."/>
            <person name="Abouelleil A."/>
            <person name="Alvarado L."/>
            <person name="Arachchi H.M."/>
            <person name="Berlin A.M."/>
            <person name="Chapman S.B."/>
            <person name="Dewar J."/>
            <person name="Goldberg J."/>
            <person name="Griggs A."/>
            <person name="Gujja S."/>
            <person name="Hansen M."/>
            <person name="Howarth C."/>
            <person name="Imamovic A."/>
            <person name="Larimer J."/>
            <person name="McCowan C."/>
            <person name="Murphy C."/>
            <person name="Neiman D."/>
            <person name="Pearson M."/>
            <person name="Priest M."/>
            <person name="Roberts A."/>
            <person name="Saif S."/>
            <person name="Shea T."/>
            <person name="Sisk P."/>
            <person name="Sykes S."/>
            <person name="Wortman J."/>
            <person name="Nusbaum C."/>
            <person name="Birren B."/>
        </authorList>
    </citation>
    <scope>NUCLEOTIDE SEQUENCE [LARGE SCALE GENOMIC DNA]</scope>
    <source>
        <strain evidence="4 6">ATCC 43197</strain>
    </source>
</reference>